<dbReference type="PANTHER" id="PTHR47958">
    <property type="entry name" value="ATP-DEPENDENT RNA HELICASE DBP3"/>
    <property type="match status" value="1"/>
</dbReference>
<keyword evidence="5" id="KW-0698">rRNA processing</keyword>
<proteinExistence type="inferred from homology"/>
<evidence type="ECO:0000256" key="1">
    <source>
        <dbReference type="ARBA" id="ARBA00004604"/>
    </source>
</evidence>
<evidence type="ECO:0000256" key="11">
    <source>
        <dbReference type="ARBA" id="ARBA00037449"/>
    </source>
</evidence>
<dbReference type="GO" id="GO:0003724">
    <property type="term" value="F:RNA helicase activity"/>
    <property type="evidence" value="ECO:0007669"/>
    <property type="project" value="UniProtKB-EC"/>
</dbReference>
<evidence type="ECO:0000256" key="3">
    <source>
        <dbReference type="ARBA" id="ARBA00012552"/>
    </source>
</evidence>
<dbReference type="Proteomes" id="UP000054560">
    <property type="component" value="Unassembled WGS sequence"/>
</dbReference>
<dbReference type="PROSITE" id="PS00039">
    <property type="entry name" value="DEAD_ATP_HELICASE"/>
    <property type="match status" value="1"/>
</dbReference>
<protein>
    <recommendedName>
        <fullName evidence="3">RNA helicase</fullName>
        <ecNumber evidence="3">3.6.4.13</ecNumber>
    </recommendedName>
</protein>
<keyword evidence="9 12" id="KW-0067">ATP-binding</keyword>
<keyword evidence="8 12" id="KW-0347">Helicase</keyword>
<reference evidence="16 17" key="1">
    <citation type="submission" date="2011-02" db="EMBL/GenBank/DDBJ databases">
        <title>The Genome Sequence of Sphaeroforma arctica JP610.</title>
        <authorList>
            <consortium name="The Broad Institute Genome Sequencing Platform"/>
            <person name="Russ C."/>
            <person name="Cuomo C."/>
            <person name="Young S.K."/>
            <person name="Zeng Q."/>
            <person name="Gargeya S."/>
            <person name="Alvarado L."/>
            <person name="Berlin A."/>
            <person name="Chapman S.B."/>
            <person name="Chen Z."/>
            <person name="Freedman E."/>
            <person name="Gellesch M."/>
            <person name="Goldberg J."/>
            <person name="Griggs A."/>
            <person name="Gujja S."/>
            <person name="Heilman E."/>
            <person name="Heiman D."/>
            <person name="Howarth C."/>
            <person name="Mehta T."/>
            <person name="Neiman D."/>
            <person name="Pearson M."/>
            <person name="Roberts A."/>
            <person name="Saif S."/>
            <person name="Shea T."/>
            <person name="Shenoy N."/>
            <person name="Sisk P."/>
            <person name="Stolte C."/>
            <person name="Sykes S."/>
            <person name="White J."/>
            <person name="Yandava C."/>
            <person name="Burger G."/>
            <person name="Gray M.W."/>
            <person name="Holland P.W.H."/>
            <person name="King N."/>
            <person name="Lang F.B.F."/>
            <person name="Roger A.J."/>
            <person name="Ruiz-Trillo I."/>
            <person name="Haas B."/>
            <person name="Nusbaum C."/>
            <person name="Birren B."/>
        </authorList>
    </citation>
    <scope>NUCLEOTIDE SEQUENCE [LARGE SCALE GENOMIC DNA]</scope>
    <source>
        <strain evidence="16 17">JP610</strain>
    </source>
</reference>
<dbReference type="EMBL" id="KQ242722">
    <property type="protein sequence ID" value="KNC77471.1"/>
    <property type="molecule type" value="Genomic_DNA"/>
</dbReference>
<dbReference type="SMART" id="SM00487">
    <property type="entry name" value="DEXDc"/>
    <property type="match status" value="1"/>
</dbReference>
<comment type="similarity">
    <text evidence="2">Belongs to the DEAD box helicase family. DDX5/DBP2 subfamily.</text>
</comment>
<dbReference type="GO" id="GO:0003676">
    <property type="term" value="F:nucleic acid binding"/>
    <property type="evidence" value="ECO:0007669"/>
    <property type="project" value="InterPro"/>
</dbReference>
<evidence type="ECO:0000259" key="14">
    <source>
        <dbReference type="PROSITE" id="PS51192"/>
    </source>
</evidence>
<evidence type="ECO:0000256" key="9">
    <source>
        <dbReference type="ARBA" id="ARBA00022840"/>
    </source>
</evidence>
<dbReference type="InterPro" id="IPR027417">
    <property type="entry name" value="P-loop_NTPase"/>
</dbReference>
<dbReference type="AlphaFoldDB" id="A0A0L0FLW3"/>
<organism evidence="16 17">
    <name type="scientific">Sphaeroforma arctica JP610</name>
    <dbReference type="NCBI Taxonomy" id="667725"/>
    <lineage>
        <taxon>Eukaryota</taxon>
        <taxon>Ichthyosporea</taxon>
        <taxon>Ichthyophonida</taxon>
        <taxon>Sphaeroforma</taxon>
    </lineage>
</organism>
<dbReference type="InterPro" id="IPR014001">
    <property type="entry name" value="Helicase_ATP-bd"/>
</dbReference>
<dbReference type="GeneID" id="25910573"/>
<feature type="region of interest" description="Disordered" evidence="13">
    <location>
        <begin position="515"/>
        <end position="566"/>
    </location>
</feature>
<evidence type="ECO:0000256" key="2">
    <source>
        <dbReference type="ARBA" id="ARBA00009334"/>
    </source>
</evidence>
<name>A0A0L0FLW3_9EUKA</name>
<feature type="domain" description="Helicase ATP-binding" evidence="14">
    <location>
        <begin position="157"/>
        <end position="341"/>
    </location>
</feature>
<dbReference type="InterPro" id="IPR011545">
    <property type="entry name" value="DEAD/DEAH_box_helicase_dom"/>
</dbReference>
<keyword evidence="4" id="KW-0690">Ribosome biogenesis</keyword>
<feature type="domain" description="Helicase C-terminal" evidence="15">
    <location>
        <begin position="370"/>
        <end position="523"/>
    </location>
</feature>
<comment type="subcellular location">
    <subcellularLocation>
        <location evidence="1">Nucleus</location>
        <location evidence="1">Nucleolus</location>
    </subcellularLocation>
</comment>
<dbReference type="CDD" id="cd00268">
    <property type="entry name" value="DEADc"/>
    <property type="match status" value="1"/>
</dbReference>
<dbReference type="CDD" id="cd18787">
    <property type="entry name" value="SF2_C_DEAD"/>
    <property type="match status" value="1"/>
</dbReference>
<evidence type="ECO:0000313" key="17">
    <source>
        <dbReference type="Proteomes" id="UP000054560"/>
    </source>
</evidence>
<dbReference type="Pfam" id="PF00271">
    <property type="entry name" value="Helicase_C"/>
    <property type="match status" value="1"/>
</dbReference>
<dbReference type="RefSeq" id="XP_014151373.1">
    <property type="nucleotide sequence ID" value="XM_014295898.1"/>
</dbReference>
<dbReference type="EC" id="3.6.4.13" evidence="3"/>
<evidence type="ECO:0000256" key="5">
    <source>
        <dbReference type="ARBA" id="ARBA00022552"/>
    </source>
</evidence>
<evidence type="ECO:0000256" key="7">
    <source>
        <dbReference type="ARBA" id="ARBA00022801"/>
    </source>
</evidence>
<dbReference type="PROSITE" id="PS51192">
    <property type="entry name" value="HELICASE_ATP_BIND_1"/>
    <property type="match status" value="1"/>
</dbReference>
<gene>
    <name evidence="16" type="ORF">SARC_10069</name>
</gene>
<dbReference type="PROSITE" id="PS51194">
    <property type="entry name" value="HELICASE_CTER"/>
    <property type="match status" value="1"/>
</dbReference>
<dbReference type="SUPFAM" id="SSF52540">
    <property type="entry name" value="P-loop containing nucleoside triphosphate hydrolases"/>
    <property type="match status" value="1"/>
</dbReference>
<keyword evidence="10" id="KW-0539">Nucleus</keyword>
<dbReference type="OrthoDB" id="196131at2759"/>
<comment type="function">
    <text evidence="11">ATP-dependent RNA helicase required for 60S ribosomal subunit synthesis. Involved in efficient pre-rRNA processing, predominantly at site A3, which is necessary for the normal formation of 25S and 5.8S rRNAs.</text>
</comment>
<dbReference type="eggNOG" id="KOG0331">
    <property type="taxonomic scope" value="Eukaryota"/>
</dbReference>
<keyword evidence="6 12" id="KW-0547">Nucleotide-binding</keyword>
<keyword evidence="7 12" id="KW-0378">Hydrolase</keyword>
<dbReference type="FunFam" id="3.40.50.300:FF:000008">
    <property type="entry name" value="ATP-dependent RNA helicase RhlB"/>
    <property type="match status" value="1"/>
</dbReference>
<evidence type="ECO:0000256" key="4">
    <source>
        <dbReference type="ARBA" id="ARBA00022517"/>
    </source>
</evidence>
<feature type="compositionally biased region" description="Gly residues" evidence="13">
    <location>
        <begin position="536"/>
        <end position="566"/>
    </location>
</feature>
<evidence type="ECO:0000256" key="8">
    <source>
        <dbReference type="ARBA" id="ARBA00022806"/>
    </source>
</evidence>
<evidence type="ECO:0000256" key="10">
    <source>
        <dbReference type="ARBA" id="ARBA00023242"/>
    </source>
</evidence>
<feature type="compositionally biased region" description="Basic and acidic residues" evidence="13">
    <location>
        <begin position="515"/>
        <end position="526"/>
    </location>
</feature>
<feature type="compositionally biased region" description="Low complexity" evidence="13">
    <location>
        <begin position="68"/>
        <end position="77"/>
    </location>
</feature>
<evidence type="ECO:0000313" key="16">
    <source>
        <dbReference type="EMBL" id="KNC77471.1"/>
    </source>
</evidence>
<dbReference type="Pfam" id="PF00270">
    <property type="entry name" value="DEAD"/>
    <property type="match status" value="1"/>
</dbReference>
<dbReference type="STRING" id="667725.A0A0L0FLW3"/>
<evidence type="ECO:0000256" key="13">
    <source>
        <dbReference type="SAM" id="MobiDB-lite"/>
    </source>
</evidence>
<sequence length="566" mass="61575">MSIEAKVKKISSSKKKLLKELAANGDADAIAQLAEQKKAKSSKRKSSGNDDDEKPKKKKKSESDGIDAAPESATAATETAVAKKEVVYRVDGREVHTDEEVATFMKEHDIKITPGTSTYDIPHPMLTWDSTPFSGKVKANLVASGFPGPTASQAMSWPIILGGQDIIAVAKTGSGKTLGFLVPCFHHIVTSKWNQGGDFRGQPRRGEPPKVLVLAPTRELACQIEAEAKKFGMTAGIRSVCLYGGAPKYPQIRAIEQGAQVIIATPGRLCDIMEMKKISVLGIECAILDEADRMLDMGFGPQITEIMEKLPKQKQTLFFTATWPKAVQKLANTLLKDAVQVNFGAVHKLQANKNVEQNIRIVDNHSKFDELKKLLTELSETEDAAKSHPKMIIFTARKHTCNDLGNQLWESGFAVDCLHGDREQFERTNIMKQYVANDLRMLVATDVAARGLDVRDIKVVINYDFPSNGVEDYVHRIGRTGRGNDTGASYTFFTNDDAKHANELIQVMVDAGKDISPELQRMDRGKGRGGSSKPRWGGGRGGGGRFGGRGGGRGGGGRGGGGRGRW</sequence>
<dbReference type="InterPro" id="IPR001650">
    <property type="entry name" value="Helicase_C-like"/>
</dbReference>
<dbReference type="GO" id="GO:0005524">
    <property type="term" value="F:ATP binding"/>
    <property type="evidence" value="ECO:0007669"/>
    <property type="project" value="UniProtKB-KW"/>
</dbReference>
<keyword evidence="17" id="KW-1185">Reference proteome</keyword>
<feature type="region of interest" description="Disordered" evidence="13">
    <location>
        <begin position="33"/>
        <end position="77"/>
    </location>
</feature>
<dbReference type="GO" id="GO:0016787">
    <property type="term" value="F:hydrolase activity"/>
    <property type="evidence" value="ECO:0007669"/>
    <property type="project" value="UniProtKB-KW"/>
</dbReference>
<evidence type="ECO:0000256" key="12">
    <source>
        <dbReference type="RuleBase" id="RU000492"/>
    </source>
</evidence>
<evidence type="ECO:0000256" key="6">
    <source>
        <dbReference type="ARBA" id="ARBA00022741"/>
    </source>
</evidence>
<accession>A0A0L0FLW3</accession>
<dbReference type="InterPro" id="IPR044742">
    <property type="entry name" value="DEAD/DEAH_RhlB"/>
</dbReference>
<evidence type="ECO:0000259" key="15">
    <source>
        <dbReference type="PROSITE" id="PS51194"/>
    </source>
</evidence>
<dbReference type="SMART" id="SM00490">
    <property type="entry name" value="HELICc"/>
    <property type="match status" value="1"/>
</dbReference>
<dbReference type="InterPro" id="IPR000629">
    <property type="entry name" value="RNA-helicase_DEAD-box_CS"/>
</dbReference>
<dbReference type="Gene3D" id="3.40.50.300">
    <property type="entry name" value="P-loop containing nucleotide triphosphate hydrolases"/>
    <property type="match status" value="2"/>
</dbReference>